<feature type="region of interest" description="Disordered" evidence="1">
    <location>
        <begin position="219"/>
        <end position="266"/>
    </location>
</feature>
<sequence>MTYKKQFWHNAGVHKYLLPRHLILSYILYVNVTPHPPPILNPAVCNIIGATISRSPTGQSRHIRIPNSWCAHAQFNHSTLRREYGKTKSVDSGWRNAKRPTRNTFASADWKEGNGENLNKGNEDHISGEDINTSRDYKKDEIVELLPEAKIILSYRENSEFANESPSGKIIYKHACQWDTCPETNVTIRRYEIFGDSPQIRKAGLVRRAGRIEAAQEIDQSNYISPNSTTRSPDYINRSNPRNPTNSSDVSQEKIGKRKKQKQNSE</sequence>
<dbReference type="OrthoDB" id="3560685at2759"/>
<organism evidence="2 3">
    <name type="scientific">Botryotinia convoluta</name>
    <dbReference type="NCBI Taxonomy" id="54673"/>
    <lineage>
        <taxon>Eukaryota</taxon>
        <taxon>Fungi</taxon>
        <taxon>Dikarya</taxon>
        <taxon>Ascomycota</taxon>
        <taxon>Pezizomycotina</taxon>
        <taxon>Leotiomycetes</taxon>
        <taxon>Helotiales</taxon>
        <taxon>Sclerotiniaceae</taxon>
        <taxon>Botryotinia</taxon>
    </lineage>
</organism>
<name>A0A4Z1J711_9HELO</name>
<feature type="compositionally biased region" description="Low complexity" evidence="1">
    <location>
        <begin position="237"/>
        <end position="248"/>
    </location>
</feature>
<feature type="compositionally biased region" description="Basic residues" evidence="1">
    <location>
        <begin position="256"/>
        <end position="266"/>
    </location>
</feature>
<comment type="caution">
    <text evidence="2">The sequence shown here is derived from an EMBL/GenBank/DDBJ whole genome shotgun (WGS) entry which is preliminary data.</text>
</comment>
<gene>
    <name evidence="2" type="ORF">BCON_0006g00590</name>
</gene>
<evidence type="ECO:0000256" key="1">
    <source>
        <dbReference type="SAM" id="MobiDB-lite"/>
    </source>
</evidence>
<accession>A0A4Z1J711</accession>
<feature type="compositionally biased region" description="Polar residues" evidence="1">
    <location>
        <begin position="219"/>
        <end position="232"/>
    </location>
</feature>
<keyword evidence="3" id="KW-1185">Reference proteome</keyword>
<dbReference type="EMBL" id="PQXN01000006">
    <property type="protein sequence ID" value="TGO64657.1"/>
    <property type="molecule type" value="Genomic_DNA"/>
</dbReference>
<protein>
    <submittedName>
        <fullName evidence="2">Uncharacterized protein</fullName>
    </submittedName>
</protein>
<dbReference type="Proteomes" id="UP000297527">
    <property type="component" value="Unassembled WGS sequence"/>
</dbReference>
<reference evidence="2 3" key="1">
    <citation type="submission" date="2017-12" db="EMBL/GenBank/DDBJ databases">
        <title>Comparative genomics of Botrytis spp.</title>
        <authorList>
            <person name="Valero-Jimenez C.A."/>
            <person name="Tapia P."/>
            <person name="Veloso J."/>
            <person name="Silva-Moreno E."/>
            <person name="Staats M."/>
            <person name="Valdes J.H."/>
            <person name="Van Kan J.A.L."/>
        </authorList>
    </citation>
    <scope>NUCLEOTIDE SEQUENCE [LARGE SCALE GENOMIC DNA]</scope>
    <source>
        <strain evidence="2 3">MUCL11595</strain>
    </source>
</reference>
<evidence type="ECO:0000313" key="2">
    <source>
        <dbReference type="EMBL" id="TGO64657.1"/>
    </source>
</evidence>
<evidence type="ECO:0000313" key="3">
    <source>
        <dbReference type="Proteomes" id="UP000297527"/>
    </source>
</evidence>
<proteinExistence type="predicted"/>
<dbReference type="AlphaFoldDB" id="A0A4Z1J711"/>